<feature type="region of interest" description="Disordered" evidence="1">
    <location>
        <begin position="83"/>
        <end position="105"/>
    </location>
</feature>
<comment type="caution">
    <text evidence="2">The sequence shown here is derived from an EMBL/GenBank/DDBJ whole genome shotgun (WGS) entry which is preliminary data.</text>
</comment>
<evidence type="ECO:0000313" key="2">
    <source>
        <dbReference type="EMBL" id="GHI40843.1"/>
    </source>
</evidence>
<organism evidence="2 3">
    <name type="scientific">Streptomyces violascens</name>
    <dbReference type="NCBI Taxonomy" id="67381"/>
    <lineage>
        <taxon>Bacteria</taxon>
        <taxon>Bacillati</taxon>
        <taxon>Actinomycetota</taxon>
        <taxon>Actinomycetes</taxon>
        <taxon>Kitasatosporales</taxon>
        <taxon>Streptomycetaceae</taxon>
        <taxon>Streptomyces</taxon>
    </lineage>
</organism>
<evidence type="ECO:0000313" key="3">
    <source>
        <dbReference type="Proteomes" id="UP001050808"/>
    </source>
</evidence>
<dbReference type="EMBL" id="BNDY01000017">
    <property type="protein sequence ID" value="GHI40843.1"/>
    <property type="molecule type" value="Genomic_DNA"/>
</dbReference>
<proteinExistence type="predicted"/>
<evidence type="ECO:0000256" key="1">
    <source>
        <dbReference type="SAM" id="MobiDB-lite"/>
    </source>
</evidence>
<protein>
    <submittedName>
        <fullName evidence="2">Uncharacterized protein</fullName>
    </submittedName>
</protein>
<keyword evidence="3" id="KW-1185">Reference proteome</keyword>
<sequence>MREQVAGHGVHHGPRVQGEQVDDGDYAEQHASGGGESARRAQKHVWLRCEVGLRQHGWNPPEGMKIPTFEQWGCRRNLSDAGHSEQMGLLCSSPPRAEDRVEHRK</sequence>
<name>A0ABQ3QUC5_9ACTN</name>
<gene>
    <name evidence="2" type="ORF">Sviol_52510</name>
</gene>
<dbReference type="Proteomes" id="UP001050808">
    <property type="component" value="Unassembled WGS sequence"/>
</dbReference>
<accession>A0ABQ3QUC5</accession>
<feature type="region of interest" description="Disordered" evidence="1">
    <location>
        <begin position="1"/>
        <end position="40"/>
    </location>
</feature>
<feature type="compositionally biased region" description="Basic and acidic residues" evidence="1">
    <location>
        <begin position="96"/>
        <end position="105"/>
    </location>
</feature>
<reference evidence="2" key="1">
    <citation type="submission" date="2024-05" db="EMBL/GenBank/DDBJ databases">
        <title>Whole genome shotgun sequence of Streptomyces violascens NBRC 12920.</title>
        <authorList>
            <person name="Komaki H."/>
            <person name="Tamura T."/>
        </authorList>
    </citation>
    <scope>NUCLEOTIDE SEQUENCE</scope>
    <source>
        <strain evidence="2">NBRC 12920</strain>
    </source>
</reference>